<sequence length="276" mass="27540">MAILSIQSQVLNGSVGNAGAAFIYARLGHEVWPLPTTLLSHHPGHGGTEGGPVAPASMAALIQGLAARGAFARCAAVASGYLGAAAAVPVVCDAVARARAAHPAALYACDPVIGDAGRVYVPAALVAAFRDVLLPLADIAFPNPFELEILTGRALADRASAFAAMAALGPPIVVLTGFTGADTAPGMLDVLLLTPEARHFVPVSKLDRAFSGAGDAFAALFMARYLRDHDAVAAVNTACAASAALLAATAQAGGDELAIVTGQAAWVAAASGATAR</sequence>
<dbReference type="CDD" id="cd01173">
    <property type="entry name" value="pyridoxal_pyridoxamine_kinase"/>
    <property type="match status" value="1"/>
</dbReference>
<name>A0A8G2FF22_ACIRU</name>
<dbReference type="RefSeq" id="WP_029312943.1">
    <property type="nucleotide sequence ID" value="NZ_FTNE01000002.1"/>
</dbReference>
<dbReference type="Proteomes" id="UP000186308">
    <property type="component" value="Unassembled WGS sequence"/>
</dbReference>
<dbReference type="Pfam" id="PF08543">
    <property type="entry name" value="Phos_pyr_kin"/>
    <property type="match status" value="1"/>
</dbReference>
<dbReference type="InterPro" id="IPR004625">
    <property type="entry name" value="PyrdxlKinase"/>
</dbReference>
<dbReference type="GO" id="GO:0005829">
    <property type="term" value="C:cytosol"/>
    <property type="evidence" value="ECO:0007669"/>
    <property type="project" value="TreeGrafter"/>
</dbReference>
<dbReference type="GO" id="GO:0009443">
    <property type="term" value="P:pyridoxal 5'-phosphate salvage"/>
    <property type="evidence" value="ECO:0007669"/>
    <property type="project" value="InterPro"/>
</dbReference>
<evidence type="ECO:0000259" key="6">
    <source>
        <dbReference type="Pfam" id="PF08543"/>
    </source>
</evidence>
<evidence type="ECO:0000256" key="4">
    <source>
        <dbReference type="ARBA" id="ARBA00022777"/>
    </source>
</evidence>
<keyword evidence="8" id="KW-1185">Reference proteome</keyword>
<evidence type="ECO:0000256" key="2">
    <source>
        <dbReference type="ARBA" id="ARBA00022679"/>
    </source>
</evidence>
<evidence type="ECO:0000256" key="3">
    <source>
        <dbReference type="ARBA" id="ARBA00022741"/>
    </source>
</evidence>
<keyword evidence="2" id="KW-0808">Transferase</keyword>
<accession>A0A8G2FF22</accession>
<dbReference type="PANTHER" id="PTHR10534:SF2">
    <property type="entry name" value="PYRIDOXAL KINASE"/>
    <property type="match status" value="1"/>
</dbReference>
<comment type="caution">
    <text evidence="7">The sequence shown here is derived from an EMBL/GenBank/DDBJ whole genome shotgun (WGS) entry which is preliminary data.</text>
</comment>
<dbReference type="EMBL" id="FTNE01000002">
    <property type="protein sequence ID" value="SIQ15174.1"/>
    <property type="molecule type" value="Genomic_DNA"/>
</dbReference>
<feature type="domain" description="Pyridoxamine kinase/Phosphomethylpyrimidine kinase" evidence="6">
    <location>
        <begin position="73"/>
        <end position="247"/>
    </location>
</feature>
<dbReference type="GO" id="GO:0008478">
    <property type="term" value="F:pyridoxal kinase activity"/>
    <property type="evidence" value="ECO:0007669"/>
    <property type="project" value="UniProtKB-EC"/>
</dbReference>
<dbReference type="InterPro" id="IPR029056">
    <property type="entry name" value="Ribokinase-like"/>
</dbReference>
<dbReference type="NCBIfam" id="TIGR00687">
    <property type="entry name" value="pyridox_kin"/>
    <property type="match status" value="1"/>
</dbReference>
<proteinExistence type="predicted"/>
<keyword evidence="3" id="KW-0547">Nucleotide-binding</keyword>
<dbReference type="SUPFAM" id="SSF53613">
    <property type="entry name" value="Ribokinase-like"/>
    <property type="match status" value="1"/>
</dbReference>
<evidence type="ECO:0000256" key="5">
    <source>
        <dbReference type="ARBA" id="ARBA00022840"/>
    </source>
</evidence>
<evidence type="ECO:0000313" key="8">
    <source>
        <dbReference type="Proteomes" id="UP000186308"/>
    </source>
</evidence>
<keyword evidence="4 7" id="KW-0418">Kinase</keyword>
<protein>
    <recommendedName>
        <fullName evidence="1">pyridoxal kinase</fullName>
        <ecNumber evidence="1">2.7.1.35</ecNumber>
    </recommendedName>
</protein>
<organism evidence="7 8">
    <name type="scientific">Acidiphilium rubrum</name>
    <dbReference type="NCBI Taxonomy" id="526"/>
    <lineage>
        <taxon>Bacteria</taxon>
        <taxon>Pseudomonadati</taxon>
        <taxon>Pseudomonadota</taxon>
        <taxon>Alphaproteobacteria</taxon>
        <taxon>Acetobacterales</taxon>
        <taxon>Acidocellaceae</taxon>
        <taxon>Acidiphilium</taxon>
    </lineage>
</organism>
<dbReference type="EC" id="2.7.1.35" evidence="1"/>
<dbReference type="PANTHER" id="PTHR10534">
    <property type="entry name" value="PYRIDOXAL KINASE"/>
    <property type="match status" value="1"/>
</dbReference>
<evidence type="ECO:0000313" key="7">
    <source>
        <dbReference type="EMBL" id="SIQ15174.1"/>
    </source>
</evidence>
<dbReference type="InterPro" id="IPR013749">
    <property type="entry name" value="PM/HMP-P_kinase-1"/>
</dbReference>
<evidence type="ECO:0000256" key="1">
    <source>
        <dbReference type="ARBA" id="ARBA00012104"/>
    </source>
</evidence>
<keyword evidence="5" id="KW-0067">ATP-binding</keyword>
<dbReference type="AlphaFoldDB" id="A0A8G2FF22"/>
<reference evidence="7 8" key="1">
    <citation type="submission" date="2017-01" db="EMBL/GenBank/DDBJ databases">
        <authorList>
            <person name="Varghese N."/>
            <person name="Submissions S."/>
        </authorList>
    </citation>
    <scope>NUCLEOTIDE SEQUENCE [LARGE SCALE GENOMIC DNA]</scope>
    <source>
        <strain evidence="7 8">ATCC 35905</strain>
    </source>
</reference>
<dbReference type="OrthoDB" id="9800808at2"/>
<gene>
    <name evidence="7" type="ORF">SAMN05421828_10225</name>
</gene>
<dbReference type="Gene3D" id="3.40.1190.20">
    <property type="match status" value="1"/>
</dbReference>
<dbReference type="GO" id="GO:0005524">
    <property type="term" value="F:ATP binding"/>
    <property type="evidence" value="ECO:0007669"/>
    <property type="project" value="UniProtKB-KW"/>
</dbReference>